<reference evidence="8" key="2">
    <citation type="submission" date="2025-08" db="UniProtKB">
        <authorList>
            <consortium name="Ensembl"/>
        </authorList>
    </citation>
    <scope>IDENTIFICATION</scope>
</reference>
<dbReference type="InterPro" id="IPR050999">
    <property type="entry name" value="ADP-ribosyltransferase_ARG"/>
</dbReference>
<dbReference type="GeneID" id="103148429"/>
<dbReference type="KEGG" id="pfor:103148429"/>
<keyword evidence="7" id="KW-0732">Signal</keyword>
<dbReference type="RefSeq" id="XP_016534706.1">
    <property type="nucleotide sequence ID" value="XM_016679220.1"/>
</dbReference>
<keyword evidence="3 7" id="KW-0808">Transferase</keyword>
<dbReference type="PRINTS" id="PR00970">
    <property type="entry name" value="RIBTRNSFRASE"/>
</dbReference>
<feature type="signal peptide" evidence="7">
    <location>
        <begin position="1"/>
        <end position="21"/>
    </location>
</feature>
<evidence type="ECO:0000256" key="4">
    <source>
        <dbReference type="ARBA" id="ARBA00022695"/>
    </source>
</evidence>
<reference evidence="9" key="1">
    <citation type="submission" date="2013-10" db="EMBL/GenBank/DDBJ databases">
        <authorList>
            <person name="Schartl M."/>
            <person name="Warren W."/>
        </authorList>
    </citation>
    <scope>NUCLEOTIDE SEQUENCE [LARGE SCALE GENOMIC DNA]</scope>
    <source>
        <strain evidence="9">female</strain>
    </source>
</reference>
<evidence type="ECO:0000256" key="6">
    <source>
        <dbReference type="ARBA" id="ARBA00047597"/>
    </source>
</evidence>
<evidence type="ECO:0000256" key="5">
    <source>
        <dbReference type="ARBA" id="ARBA00022857"/>
    </source>
</evidence>
<comment type="similarity">
    <text evidence="1 7">Belongs to the Arg-specific ADP-ribosyltransferase family.</text>
</comment>
<comment type="catalytic activity">
    <reaction evidence="6 7">
        <text>L-arginyl-[protein] + NAD(+) = N(omega)-(ADP-D-ribosyl)-L-arginyl-[protein] + nicotinamide + H(+)</text>
        <dbReference type="Rhea" id="RHEA:19149"/>
        <dbReference type="Rhea" id="RHEA-COMP:10532"/>
        <dbReference type="Rhea" id="RHEA-COMP:15087"/>
        <dbReference type="ChEBI" id="CHEBI:15378"/>
        <dbReference type="ChEBI" id="CHEBI:17154"/>
        <dbReference type="ChEBI" id="CHEBI:29965"/>
        <dbReference type="ChEBI" id="CHEBI:57540"/>
        <dbReference type="ChEBI" id="CHEBI:142554"/>
        <dbReference type="EC" id="2.4.2.31"/>
    </reaction>
</comment>
<dbReference type="GO" id="GO:0106274">
    <property type="term" value="F:NAD+-protein-arginine ADP-ribosyltransferase activity"/>
    <property type="evidence" value="ECO:0007669"/>
    <property type="project" value="UniProtKB-EC"/>
</dbReference>
<keyword evidence="2 7" id="KW-0328">Glycosyltransferase</keyword>
<name>A0A087Y563_POEFO</name>
<dbReference type="OMA" id="RYSTCAT"/>
<organism evidence="8 9">
    <name type="scientific">Poecilia formosa</name>
    <name type="common">Amazon molly</name>
    <name type="synonym">Limia formosa</name>
    <dbReference type="NCBI Taxonomy" id="48698"/>
    <lineage>
        <taxon>Eukaryota</taxon>
        <taxon>Metazoa</taxon>
        <taxon>Chordata</taxon>
        <taxon>Craniata</taxon>
        <taxon>Vertebrata</taxon>
        <taxon>Euteleostomi</taxon>
        <taxon>Actinopterygii</taxon>
        <taxon>Neopterygii</taxon>
        <taxon>Teleostei</taxon>
        <taxon>Neoteleostei</taxon>
        <taxon>Acanthomorphata</taxon>
        <taxon>Ovalentaria</taxon>
        <taxon>Atherinomorphae</taxon>
        <taxon>Cyprinodontiformes</taxon>
        <taxon>Poeciliidae</taxon>
        <taxon>Poeciliinae</taxon>
        <taxon>Poecilia</taxon>
    </lineage>
</organism>
<evidence type="ECO:0000256" key="1">
    <source>
        <dbReference type="ARBA" id="ARBA00009558"/>
    </source>
</evidence>
<evidence type="ECO:0000256" key="3">
    <source>
        <dbReference type="ARBA" id="ARBA00022679"/>
    </source>
</evidence>
<dbReference type="InterPro" id="IPR000768">
    <property type="entry name" value="ART"/>
</dbReference>
<dbReference type="Ensembl" id="ENSPFOT00000013184.2">
    <property type="protein sequence ID" value="ENSPFOP00000013166.2"/>
    <property type="gene ID" value="ENSPFOG00000013171.2"/>
</dbReference>
<keyword evidence="4" id="KW-0548">Nucleotidyltransferase</keyword>
<evidence type="ECO:0000256" key="2">
    <source>
        <dbReference type="ARBA" id="ARBA00022676"/>
    </source>
</evidence>
<dbReference type="RefSeq" id="XP_007567264.1">
    <property type="nucleotide sequence ID" value="XM_007567202.1"/>
</dbReference>
<feature type="chain" id="PRO_5005106547" description="NAD(P)(+)--arginine ADP-ribosyltransferase" evidence="7">
    <location>
        <begin position="22"/>
        <end position="262"/>
    </location>
</feature>
<keyword evidence="9" id="KW-1185">Reference proteome</keyword>
<dbReference type="GO" id="GO:0003950">
    <property type="term" value="F:NAD+ poly-ADP-ribosyltransferase activity"/>
    <property type="evidence" value="ECO:0007669"/>
    <property type="project" value="TreeGrafter"/>
</dbReference>
<dbReference type="OrthoDB" id="423533at2759"/>
<dbReference type="GeneTree" id="ENSGT01030000234601"/>
<sequence length="262" mass="29647">MKAKMFLIGSLWLSLCCLLQAQPEKIGDPLDMAVNSVDDRYSTCAAQMEAKVKKTYFEREMKNNVFSKAWNAAKNCADRNMKNKEPGDKALTKDHMQAICVYTAGGPADFFKAFNDAVRTNRQQYGSSFPFHSLHFWLTRAIQILNHNKCYTTFRRTTCTLTGEINQEIRFGSFASSSKLSTLTKFGKTTCFKITTCYGGYLKKYAVLGDHEQEVLIPPYETFKIISKDKPLELSDCKTVYVLKPTGVQSNLNCQVANQIIL</sequence>
<dbReference type="PROSITE" id="PS51996">
    <property type="entry name" value="TR_MART"/>
    <property type="match status" value="1"/>
</dbReference>
<protein>
    <recommendedName>
        <fullName evidence="7">NAD(P)(+)--arginine ADP-ribosyltransferase</fullName>
        <ecNumber evidence="7">2.4.2.31</ecNumber>
    </recommendedName>
    <alternativeName>
        <fullName evidence="7">Mono(ADP-ribosyl)transferase</fullName>
    </alternativeName>
</protein>
<dbReference type="PANTHER" id="PTHR10339">
    <property type="entry name" value="ADP-RIBOSYLTRANSFERASE"/>
    <property type="match status" value="1"/>
</dbReference>
<dbReference type="FunFam" id="3.90.176.10:FF:000003">
    <property type="entry name" value="NAD(P)(+)--arginine ADP-ribosyltransferase"/>
    <property type="match status" value="1"/>
</dbReference>
<accession>A0A087Y563</accession>
<dbReference type="EC" id="2.4.2.31" evidence="7"/>
<dbReference type="EMBL" id="AYCK01011806">
    <property type="status" value="NOT_ANNOTATED_CDS"/>
    <property type="molecule type" value="Genomic_DNA"/>
</dbReference>
<keyword evidence="5 7" id="KW-0521">NADP</keyword>
<evidence type="ECO:0000256" key="7">
    <source>
        <dbReference type="RuleBase" id="RU361228"/>
    </source>
</evidence>
<dbReference type="STRING" id="48698.ENSPFOP00000013166"/>
<reference evidence="8" key="3">
    <citation type="submission" date="2025-09" db="UniProtKB">
        <authorList>
            <consortium name="Ensembl"/>
        </authorList>
    </citation>
    <scope>IDENTIFICATION</scope>
</reference>
<evidence type="ECO:0000313" key="8">
    <source>
        <dbReference type="Ensembl" id="ENSPFOP00000013166.2"/>
    </source>
</evidence>
<dbReference type="SUPFAM" id="SSF56399">
    <property type="entry name" value="ADP-ribosylation"/>
    <property type="match status" value="1"/>
</dbReference>
<dbReference type="Gene3D" id="3.90.176.10">
    <property type="entry name" value="Toxin ADP-ribosyltransferase, Chain A, domain 1"/>
    <property type="match status" value="1"/>
</dbReference>
<evidence type="ECO:0000313" key="9">
    <source>
        <dbReference type="Proteomes" id="UP000028760"/>
    </source>
</evidence>
<dbReference type="AlphaFoldDB" id="A0A087Y563"/>
<dbReference type="Pfam" id="PF01129">
    <property type="entry name" value="ART"/>
    <property type="match status" value="1"/>
</dbReference>
<dbReference type="GO" id="GO:0016779">
    <property type="term" value="F:nucleotidyltransferase activity"/>
    <property type="evidence" value="ECO:0007669"/>
    <property type="project" value="UniProtKB-KW"/>
</dbReference>
<proteinExistence type="inferred from homology"/>
<dbReference type="eggNOG" id="ENOG502QUE9">
    <property type="taxonomic scope" value="Eukaryota"/>
</dbReference>
<keyword evidence="7" id="KW-0520">NAD</keyword>
<dbReference type="PANTHER" id="PTHR10339:SF29">
    <property type="entry name" value="NAD(P)(+)--ARGININE ADP-RIBOSYLTRANSFERASE"/>
    <property type="match status" value="1"/>
</dbReference>
<dbReference type="Proteomes" id="UP000028760">
    <property type="component" value="Unassembled WGS sequence"/>
</dbReference>